<keyword evidence="2" id="KW-1185">Reference proteome</keyword>
<organism evidence="1 2">
    <name type="scientific">Plasmodiophora brassicae</name>
    <name type="common">Clubroot disease agent</name>
    <dbReference type="NCBI Taxonomy" id="37360"/>
    <lineage>
        <taxon>Eukaryota</taxon>
        <taxon>Sar</taxon>
        <taxon>Rhizaria</taxon>
        <taxon>Endomyxa</taxon>
        <taxon>Phytomyxea</taxon>
        <taxon>Plasmodiophorida</taxon>
        <taxon>Plasmodiophoridae</taxon>
        <taxon>Plasmodiophora</taxon>
    </lineage>
</organism>
<evidence type="ECO:0000313" key="1">
    <source>
        <dbReference type="EMBL" id="CEO99581.1"/>
    </source>
</evidence>
<dbReference type="AlphaFoldDB" id="A0A0G4IWW9"/>
<name>A0A0G4IWW9_PLABS</name>
<protein>
    <submittedName>
        <fullName evidence="1">Uncharacterized protein</fullName>
    </submittedName>
</protein>
<accession>A0A0G4IWW9</accession>
<proteinExistence type="predicted"/>
<evidence type="ECO:0000313" key="2">
    <source>
        <dbReference type="Proteomes" id="UP000039324"/>
    </source>
</evidence>
<dbReference type="OrthoDB" id="436596at2759"/>
<gene>
    <name evidence="1" type="ORF">PBRA_007314</name>
</gene>
<sequence>MTVHPVGRAVLYQQATAHGRPATPDGLLITRSPADDYARVTFPDGMNVVGPVLWGGLGSTMQRYMANFIERTATGRPYVFGGVPNTIEWGADTARVVDFFNLGDGELHRDDLPGGVAVDVIDGEASVNYVDAHPFAIDLARPELRRKYLATAKPALPEFAADAVNIAVHIRRGYGASDADQRRIISNGATRDKLVVLVDAIRARTTMPVRLNVYSSGAPADFTDLDALDPVLHLDTDTFATVHALVMADVLVMAHSSFSYVAALLNDNLVIYDPFWHSPAPTWIVCQDGRLQFNDPRSVTALRRMLQRVAGRSVLHPIHNT</sequence>
<dbReference type="Proteomes" id="UP000039324">
    <property type="component" value="Unassembled WGS sequence"/>
</dbReference>
<dbReference type="EMBL" id="CDSF01000091">
    <property type="protein sequence ID" value="CEO99581.1"/>
    <property type="molecule type" value="Genomic_DNA"/>
</dbReference>
<reference evidence="1 2" key="1">
    <citation type="submission" date="2015-02" db="EMBL/GenBank/DDBJ databases">
        <authorList>
            <person name="Chooi Y.-H."/>
        </authorList>
    </citation>
    <scope>NUCLEOTIDE SEQUENCE [LARGE SCALE GENOMIC DNA]</scope>
    <source>
        <strain evidence="1">E3</strain>
    </source>
</reference>